<evidence type="ECO:0000256" key="3">
    <source>
        <dbReference type="ARBA" id="ARBA00022729"/>
    </source>
</evidence>
<evidence type="ECO:0000256" key="4">
    <source>
        <dbReference type="ARBA" id="ARBA00022989"/>
    </source>
</evidence>
<dbReference type="Gene3D" id="2.60.40.10">
    <property type="entry name" value="Immunoglobulins"/>
    <property type="match status" value="1"/>
</dbReference>
<dbReference type="InterPro" id="IPR036116">
    <property type="entry name" value="FN3_sf"/>
</dbReference>
<evidence type="ECO:0000256" key="1">
    <source>
        <dbReference type="ARBA" id="ARBA00004167"/>
    </source>
</evidence>
<evidence type="ECO:0000313" key="9">
    <source>
        <dbReference type="Ensembl" id="ENSPNYP00000018190.1"/>
    </source>
</evidence>
<dbReference type="GO" id="GO:0004896">
    <property type="term" value="F:cytokine receptor activity"/>
    <property type="evidence" value="ECO:0007669"/>
    <property type="project" value="TreeGrafter"/>
</dbReference>
<keyword evidence="5 8" id="KW-0472">Membrane</keyword>
<protein>
    <submittedName>
        <fullName evidence="9">Interleukin-21 receptor-like</fullName>
    </submittedName>
</protein>
<feature type="transmembrane region" description="Helical" evidence="8">
    <location>
        <begin position="245"/>
        <end position="268"/>
    </location>
</feature>
<evidence type="ECO:0000256" key="7">
    <source>
        <dbReference type="ARBA" id="ARBA00023170"/>
    </source>
</evidence>
<reference evidence="9" key="1">
    <citation type="submission" date="2023-09" db="UniProtKB">
        <authorList>
            <consortium name="Ensembl"/>
        </authorList>
    </citation>
    <scope>IDENTIFICATION</scope>
</reference>
<evidence type="ECO:0000256" key="5">
    <source>
        <dbReference type="ARBA" id="ARBA00023136"/>
    </source>
</evidence>
<proteinExistence type="predicted"/>
<evidence type="ECO:0000256" key="6">
    <source>
        <dbReference type="ARBA" id="ARBA00023157"/>
    </source>
</evidence>
<keyword evidence="6" id="KW-1015">Disulfide bond</keyword>
<dbReference type="InterPro" id="IPR013783">
    <property type="entry name" value="Ig-like_fold"/>
</dbReference>
<name>A0A3B4G5N3_9CICH</name>
<dbReference type="GO" id="GO:0009897">
    <property type="term" value="C:external side of plasma membrane"/>
    <property type="evidence" value="ECO:0007669"/>
    <property type="project" value="TreeGrafter"/>
</dbReference>
<dbReference type="Ensembl" id="ENSPNYT00000018643.1">
    <property type="protein sequence ID" value="ENSPNYP00000018190.1"/>
    <property type="gene ID" value="ENSPNYG00000013752.1"/>
</dbReference>
<evidence type="ECO:0000256" key="2">
    <source>
        <dbReference type="ARBA" id="ARBA00022692"/>
    </source>
</evidence>
<keyword evidence="3" id="KW-0732">Signal</keyword>
<dbReference type="STRING" id="303518.ENSPNYP00000018190"/>
<dbReference type="AlphaFoldDB" id="A0A3B4G5N3"/>
<organism evidence="9">
    <name type="scientific">Pundamilia nyererei</name>
    <dbReference type="NCBI Taxonomy" id="303518"/>
    <lineage>
        <taxon>Eukaryota</taxon>
        <taxon>Metazoa</taxon>
        <taxon>Chordata</taxon>
        <taxon>Craniata</taxon>
        <taxon>Vertebrata</taxon>
        <taxon>Euteleostomi</taxon>
        <taxon>Actinopterygii</taxon>
        <taxon>Neopterygii</taxon>
        <taxon>Teleostei</taxon>
        <taxon>Neoteleostei</taxon>
        <taxon>Acanthomorphata</taxon>
        <taxon>Ovalentaria</taxon>
        <taxon>Cichlomorphae</taxon>
        <taxon>Cichliformes</taxon>
        <taxon>Cichlidae</taxon>
        <taxon>African cichlids</taxon>
        <taxon>Pseudocrenilabrinae</taxon>
        <taxon>Haplochromini</taxon>
        <taxon>Pundamilia</taxon>
    </lineage>
</organism>
<sequence>MFYSYPQNDTCVQKDMKCWQLLFGLWCYGILAMSSGIEADVPSWMCVTDYIHNITCVFNNITAIPLGKNKTNYSLYFKENSEHNPSCPLVVMNHNYYCECQLNNKLWADYNSYEIDICDESQCINLENEFILVNHIQLKPPPELVVQETTETLNITFKSRYDDHLYLGGHLMYEILLQTPESSENKTFTVPPQKKFESINRKLHLKNCEYCIKARYRPQTYSETWSEWSQPTCWENKAEEEPETLLLLLAKYLFPLCLVLGALLFVFYSPAARMKIKTLSHTPSPAPFFQPLYQQHKGDLQEWLSPKGKNVLMHKADEGMINDRVAVVPKPNTKDPEETQTFLNPPVIQLAFPQCQTSYVGLPGMDMAPAPIAMVCPANTSYTQLPCSVWERGREAEIASSPPEDVLDISCVDSGCSFEDVTQSPECSLPSSPVVETLAPCYCSDYCILNKTAEGVVPVLLSKESNVKVSSDSQHERES</sequence>
<keyword evidence="2 8" id="KW-0812">Transmembrane</keyword>
<accession>A0A3B4G5N3</accession>
<evidence type="ECO:0000256" key="8">
    <source>
        <dbReference type="SAM" id="Phobius"/>
    </source>
</evidence>
<dbReference type="PANTHER" id="PTHR23037">
    <property type="entry name" value="CYTOKINE RECEPTOR"/>
    <property type="match status" value="1"/>
</dbReference>
<comment type="subcellular location">
    <subcellularLocation>
        <location evidence="1">Membrane</location>
        <topology evidence="1">Single-pass membrane protein</topology>
    </subcellularLocation>
</comment>
<dbReference type="GeneTree" id="ENSGT00940000167095"/>
<dbReference type="PANTHER" id="PTHR23037:SF35">
    <property type="entry name" value="FIBRONECTIN TYPE-III DOMAIN-CONTAINING PROTEIN"/>
    <property type="match status" value="1"/>
</dbReference>
<dbReference type="SUPFAM" id="SSF49265">
    <property type="entry name" value="Fibronectin type III"/>
    <property type="match status" value="1"/>
</dbReference>
<keyword evidence="7" id="KW-0675">Receptor</keyword>
<keyword evidence="4 8" id="KW-1133">Transmembrane helix</keyword>